<evidence type="ECO:0000256" key="3">
    <source>
        <dbReference type="SAM" id="MobiDB-lite"/>
    </source>
</evidence>
<keyword evidence="6" id="KW-1185">Reference proteome</keyword>
<accession>A0A172QQB2</accession>
<gene>
    <name evidence="5" type="ORF">ccrud_00640</name>
</gene>
<evidence type="ECO:0000313" key="5">
    <source>
        <dbReference type="EMBL" id="ANE02877.1"/>
    </source>
</evidence>
<dbReference type="OrthoDB" id="9813719at2"/>
<dbReference type="InterPro" id="IPR040198">
    <property type="entry name" value="Fido_containing"/>
</dbReference>
<keyword evidence="2" id="KW-0067">ATP-binding</keyword>
<dbReference type="PANTHER" id="PTHR13504">
    <property type="entry name" value="FIDO DOMAIN-CONTAINING PROTEIN DDB_G0283145"/>
    <property type="match status" value="1"/>
</dbReference>
<protein>
    <recommendedName>
        <fullName evidence="4">Fido domain-containing protein</fullName>
    </recommendedName>
</protein>
<feature type="binding site" evidence="2">
    <location>
        <begin position="262"/>
        <end position="263"/>
    </location>
    <ligand>
        <name>ATP</name>
        <dbReference type="ChEBI" id="CHEBI:30616"/>
    </ligand>
</feature>
<dbReference type="GO" id="GO:0005524">
    <property type="term" value="F:ATP binding"/>
    <property type="evidence" value="ECO:0007669"/>
    <property type="project" value="UniProtKB-KW"/>
</dbReference>
<evidence type="ECO:0000313" key="6">
    <source>
        <dbReference type="Proteomes" id="UP000076929"/>
    </source>
</evidence>
<feature type="active site" evidence="1">
    <location>
        <position position="221"/>
    </location>
</feature>
<dbReference type="EMBL" id="CP015622">
    <property type="protein sequence ID" value="ANE02877.1"/>
    <property type="molecule type" value="Genomic_DNA"/>
</dbReference>
<dbReference type="InterPro" id="IPR036597">
    <property type="entry name" value="Fido-like_dom_sf"/>
</dbReference>
<dbReference type="RefSeq" id="WP_066563429.1">
    <property type="nucleotide sequence ID" value="NZ_CP015622.1"/>
</dbReference>
<dbReference type="InterPro" id="IPR003812">
    <property type="entry name" value="Fido"/>
</dbReference>
<reference evidence="5 6" key="1">
    <citation type="submission" date="2016-05" db="EMBL/GenBank/DDBJ databases">
        <title>Complete genome sequence of Corynebacterium crudilactis, a new Corynebacterium species isolated from raw cow's milk.</title>
        <authorList>
            <person name="Christian R."/>
            <person name="Zimmermann J."/>
            <person name="Lipski A."/>
            <person name="Kalinowski J."/>
        </authorList>
    </citation>
    <scope>NUCLEOTIDE SEQUENCE [LARGE SCALE GENOMIC DNA]</scope>
    <source>
        <strain evidence="5 6">JZ16</strain>
    </source>
</reference>
<dbReference type="KEGG" id="ccjz:ccrud_00640"/>
<dbReference type="STRING" id="1652495.ccrud_00640"/>
<keyword evidence="2" id="KW-0547">Nucleotide-binding</keyword>
<feature type="binding site" evidence="2">
    <location>
        <position position="274"/>
    </location>
    <ligand>
        <name>ATP</name>
        <dbReference type="ChEBI" id="CHEBI:30616"/>
    </ligand>
</feature>
<dbReference type="SUPFAM" id="SSF140931">
    <property type="entry name" value="Fic-like"/>
    <property type="match status" value="1"/>
</dbReference>
<dbReference type="Gene3D" id="1.10.3290.10">
    <property type="entry name" value="Fido-like domain"/>
    <property type="match status" value="1"/>
</dbReference>
<dbReference type="Proteomes" id="UP000076929">
    <property type="component" value="Chromosome"/>
</dbReference>
<sequence>MKYRTLQQEFHATSSSSKTRTEELYQQRLNSEDAVHYPFALHNDPLFYILTPEIRELTTELNTRNTEFLNRWNNLPHKTAEKILQKLVINEVIATNEIEGITISDDEISAALHNPHARFSEMFRCYLELSHSTAELPATPSDLRELFDTLMVGQLNPDQELDGEFFRKEPVRIVDGNHKTVHSGFYPESKIIDGIQKTLDLFSEEDLATIMISHFMFETVHPFYDGNGRVGRYLLSVQLGKVLSPAVALILSAEINRNVGKYYKAFQTVEHPLNRSDSTPFVIAMLEILRAGQQELSHLIEKHR</sequence>
<dbReference type="Pfam" id="PF02661">
    <property type="entry name" value="Fic"/>
    <property type="match status" value="1"/>
</dbReference>
<feature type="compositionally biased region" description="Polar residues" evidence="3">
    <location>
        <begin position="1"/>
        <end position="18"/>
    </location>
</feature>
<feature type="region of interest" description="Disordered" evidence="3">
    <location>
        <begin position="1"/>
        <end position="21"/>
    </location>
</feature>
<feature type="domain" description="Fido" evidence="4">
    <location>
        <begin position="138"/>
        <end position="284"/>
    </location>
</feature>
<dbReference type="PANTHER" id="PTHR13504:SF40">
    <property type="entry name" value="FIDO DOMAIN-CONTAINING PROTEIN"/>
    <property type="match status" value="1"/>
</dbReference>
<evidence type="ECO:0000259" key="4">
    <source>
        <dbReference type="PROSITE" id="PS51459"/>
    </source>
</evidence>
<evidence type="ECO:0000256" key="2">
    <source>
        <dbReference type="PIRSR" id="PIRSR640198-2"/>
    </source>
</evidence>
<organism evidence="5 6">
    <name type="scientific">Corynebacterium crudilactis</name>
    <dbReference type="NCBI Taxonomy" id="1652495"/>
    <lineage>
        <taxon>Bacteria</taxon>
        <taxon>Bacillati</taxon>
        <taxon>Actinomycetota</taxon>
        <taxon>Actinomycetes</taxon>
        <taxon>Mycobacteriales</taxon>
        <taxon>Corynebacteriaceae</taxon>
        <taxon>Corynebacterium</taxon>
    </lineage>
</organism>
<feature type="binding site" evidence="2">
    <location>
        <begin position="225"/>
        <end position="232"/>
    </location>
    <ligand>
        <name>ATP</name>
        <dbReference type="ChEBI" id="CHEBI:30616"/>
    </ligand>
</feature>
<evidence type="ECO:0000256" key="1">
    <source>
        <dbReference type="PIRSR" id="PIRSR640198-1"/>
    </source>
</evidence>
<proteinExistence type="predicted"/>
<name>A0A172QQB2_9CORY</name>
<dbReference type="AlphaFoldDB" id="A0A172QQB2"/>
<dbReference type="PROSITE" id="PS51459">
    <property type="entry name" value="FIDO"/>
    <property type="match status" value="1"/>
</dbReference>